<gene>
    <name evidence="2" type="ORF">MJB10_23720</name>
</gene>
<feature type="transmembrane region" description="Helical" evidence="1">
    <location>
        <begin position="44"/>
        <end position="65"/>
    </location>
</feature>
<keyword evidence="1" id="KW-0812">Transmembrane</keyword>
<keyword evidence="1" id="KW-1133">Transmembrane helix</keyword>
<organism evidence="2 3">
    <name type="scientific">Paenibacillus roseopurpureus</name>
    <dbReference type="NCBI Taxonomy" id="2918901"/>
    <lineage>
        <taxon>Bacteria</taxon>
        <taxon>Bacillati</taxon>
        <taxon>Bacillota</taxon>
        <taxon>Bacilli</taxon>
        <taxon>Bacillales</taxon>
        <taxon>Paenibacillaceae</taxon>
        <taxon>Paenibacillus</taxon>
    </lineage>
</organism>
<dbReference type="AlphaFoldDB" id="A0AA96LMY6"/>
<proteinExistence type="predicted"/>
<keyword evidence="1" id="KW-0472">Membrane</keyword>
<name>A0AA96LMY6_9BACL</name>
<dbReference type="RefSeq" id="WP_314799294.1">
    <property type="nucleotide sequence ID" value="NZ_CP130319.1"/>
</dbReference>
<accession>A0AA96LMY6</accession>
<evidence type="ECO:0000256" key="1">
    <source>
        <dbReference type="SAM" id="Phobius"/>
    </source>
</evidence>
<dbReference type="EMBL" id="CP130319">
    <property type="protein sequence ID" value="WNR44071.1"/>
    <property type="molecule type" value="Genomic_DNA"/>
</dbReference>
<feature type="transmembrane region" description="Helical" evidence="1">
    <location>
        <begin position="12"/>
        <end position="38"/>
    </location>
</feature>
<evidence type="ECO:0000313" key="3">
    <source>
        <dbReference type="Proteomes" id="UP001304650"/>
    </source>
</evidence>
<evidence type="ECO:0000313" key="2">
    <source>
        <dbReference type="EMBL" id="WNR44071.1"/>
    </source>
</evidence>
<protein>
    <submittedName>
        <fullName evidence="2">Uncharacterized protein</fullName>
    </submittedName>
</protein>
<sequence>MKLLLEKLKLKLIFIYSKINAFILTIMVLGIIEIGVYFDLLISMMGLLAPELAPILIVIFIWILYKGIKRLYENSKNHKYFFI</sequence>
<keyword evidence="3" id="KW-1185">Reference proteome</keyword>
<dbReference type="Proteomes" id="UP001304650">
    <property type="component" value="Chromosome"/>
</dbReference>
<reference evidence="2" key="1">
    <citation type="submission" date="2022-02" db="EMBL/GenBank/DDBJ databases">
        <title>Paenibacillus sp. MBLB1832 Whole Genome Shotgun Sequencing.</title>
        <authorList>
            <person name="Hwang C.Y."/>
            <person name="Cho E.-S."/>
            <person name="Seo M.-J."/>
        </authorList>
    </citation>
    <scope>NUCLEOTIDE SEQUENCE</scope>
    <source>
        <strain evidence="2">MBLB1832</strain>
    </source>
</reference>
<dbReference type="KEGG" id="proo:MJB10_23720"/>